<name>A0A2C5X2G7_9PEZI</name>
<proteinExistence type="predicted"/>
<protein>
    <submittedName>
        <fullName evidence="1">Uncharacterized protein</fullName>
    </submittedName>
</protein>
<organism evidence="1 2">
    <name type="scientific">Ceratocystis fimbriata CBS 114723</name>
    <dbReference type="NCBI Taxonomy" id="1035309"/>
    <lineage>
        <taxon>Eukaryota</taxon>
        <taxon>Fungi</taxon>
        <taxon>Dikarya</taxon>
        <taxon>Ascomycota</taxon>
        <taxon>Pezizomycotina</taxon>
        <taxon>Sordariomycetes</taxon>
        <taxon>Hypocreomycetidae</taxon>
        <taxon>Microascales</taxon>
        <taxon>Ceratocystidaceae</taxon>
        <taxon>Ceratocystis</taxon>
    </lineage>
</organism>
<evidence type="ECO:0000313" key="2">
    <source>
        <dbReference type="Proteomes" id="UP000222788"/>
    </source>
</evidence>
<comment type="caution">
    <text evidence="1">The sequence shown here is derived from an EMBL/GenBank/DDBJ whole genome shotgun (WGS) entry which is preliminary data.</text>
</comment>
<reference evidence="1 2" key="2">
    <citation type="journal article" date="2013" name="IMA Fungus">
        <title>IMA Genome-F 1: Ceratocystis fimbriata: Draft nuclear genome sequence for the plant pathogen, Ceratocystis fimbriata.</title>
        <authorList>
            <person name="Wilken P.M."/>
            <person name="Steenkamp E.T."/>
            <person name="Wingfield M.J."/>
            <person name="de Beer Z.W."/>
            <person name="Wingfield B.D."/>
        </authorList>
    </citation>
    <scope>NUCLEOTIDE SEQUENCE [LARGE SCALE GENOMIC DNA]</scope>
    <source>
        <strain evidence="1 2">CBS 114723</strain>
    </source>
</reference>
<dbReference type="Proteomes" id="UP000222788">
    <property type="component" value="Unassembled WGS sequence"/>
</dbReference>
<evidence type="ECO:0000313" key="1">
    <source>
        <dbReference type="EMBL" id="PHH52170.1"/>
    </source>
</evidence>
<reference evidence="1 2" key="1">
    <citation type="journal article" date="2013" name="Fungal Biol.">
        <title>Analysis of microsatellite markers in the genome of the plant pathogen Ceratocystis fimbriata.</title>
        <authorList>
            <person name="Simpson M.C."/>
            <person name="Wilken P.M."/>
            <person name="Coetzee M.P."/>
            <person name="Wingfield M.J."/>
            <person name="Wingfield B.D."/>
        </authorList>
    </citation>
    <scope>NUCLEOTIDE SEQUENCE [LARGE SCALE GENOMIC DNA]</scope>
    <source>
        <strain evidence="1 2">CBS 114723</strain>
    </source>
</reference>
<dbReference type="AlphaFoldDB" id="A0A2C5X2G7"/>
<keyword evidence="2" id="KW-1185">Reference proteome</keyword>
<accession>A0A2C5X2G7</accession>
<dbReference type="EMBL" id="APWK03000075">
    <property type="protein sequence ID" value="PHH52170.1"/>
    <property type="molecule type" value="Genomic_DNA"/>
</dbReference>
<gene>
    <name evidence="1" type="ORF">CFIMG_003478RA</name>
</gene>
<sequence length="75" mass="8073">MYLLHEQQRVVVPRATELPYKIHKCEGRRVAESQGPSNCASVGCAPVAQGKGRAWLAGSGRWLAGALAQTLLVET</sequence>